<gene>
    <name evidence="1" type="ORF">ABMA28_012765</name>
</gene>
<sequence>MELTKADLPAVKEDAYHPAVSINATDILIPEFKPMKRRKYQFQKADYTSLNDHFLNVDWSFIGFMTETEE</sequence>
<dbReference type="Proteomes" id="UP001549921">
    <property type="component" value="Unassembled WGS sequence"/>
</dbReference>
<evidence type="ECO:0000313" key="1">
    <source>
        <dbReference type="EMBL" id="KAL0809141.1"/>
    </source>
</evidence>
<dbReference type="EMBL" id="JBEDNZ010000030">
    <property type="protein sequence ID" value="KAL0809141.1"/>
    <property type="molecule type" value="Genomic_DNA"/>
</dbReference>
<reference evidence="1 2" key="1">
    <citation type="submission" date="2024-06" db="EMBL/GenBank/DDBJ databases">
        <title>A chromosome-level genome assembly of beet webworm, Loxostege sticticalis.</title>
        <authorList>
            <person name="Zhang Y."/>
        </authorList>
    </citation>
    <scope>NUCLEOTIDE SEQUENCE [LARGE SCALE GENOMIC DNA]</scope>
    <source>
        <strain evidence="1">AQ028</strain>
        <tissue evidence="1">Male pupae</tissue>
    </source>
</reference>
<name>A0ABD0S4Z2_LOXSC</name>
<evidence type="ECO:0000313" key="2">
    <source>
        <dbReference type="Proteomes" id="UP001549921"/>
    </source>
</evidence>
<protein>
    <submittedName>
        <fullName evidence="1">Uncharacterized protein</fullName>
    </submittedName>
</protein>
<comment type="caution">
    <text evidence="1">The sequence shown here is derived from an EMBL/GenBank/DDBJ whole genome shotgun (WGS) entry which is preliminary data.</text>
</comment>
<dbReference type="AlphaFoldDB" id="A0ABD0S4Z2"/>
<feature type="non-terminal residue" evidence="1">
    <location>
        <position position="70"/>
    </location>
</feature>
<accession>A0ABD0S4Z2</accession>
<organism evidence="1 2">
    <name type="scientific">Loxostege sticticalis</name>
    <name type="common">Beet webworm moth</name>
    <dbReference type="NCBI Taxonomy" id="481309"/>
    <lineage>
        <taxon>Eukaryota</taxon>
        <taxon>Metazoa</taxon>
        <taxon>Ecdysozoa</taxon>
        <taxon>Arthropoda</taxon>
        <taxon>Hexapoda</taxon>
        <taxon>Insecta</taxon>
        <taxon>Pterygota</taxon>
        <taxon>Neoptera</taxon>
        <taxon>Endopterygota</taxon>
        <taxon>Lepidoptera</taxon>
        <taxon>Glossata</taxon>
        <taxon>Ditrysia</taxon>
        <taxon>Pyraloidea</taxon>
        <taxon>Crambidae</taxon>
        <taxon>Pyraustinae</taxon>
        <taxon>Loxostege</taxon>
    </lineage>
</organism>
<proteinExistence type="predicted"/>